<dbReference type="CDD" id="cd00082">
    <property type="entry name" value="HisKA"/>
    <property type="match status" value="1"/>
</dbReference>
<comment type="caution">
    <text evidence="11">The sequence shown here is derived from an EMBL/GenBank/DDBJ whole genome shotgun (WGS) entry which is preliminary data.</text>
</comment>
<evidence type="ECO:0000259" key="9">
    <source>
        <dbReference type="PROSITE" id="PS50112"/>
    </source>
</evidence>
<dbReference type="Gene3D" id="3.30.565.10">
    <property type="entry name" value="Histidine kinase-like ATPase, C-terminal domain"/>
    <property type="match status" value="1"/>
</dbReference>
<feature type="modified residue" description="4-aspartylphosphate" evidence="4">
    <location>
        <position position="1137"/>
    </location>
</feature>
<gene>
    <name evidence="11" type="ORF">MRX98_04330</name>
</gene>
<proteinExistence type="predicted"/>
<dbReference type="Pfam" id="PF08448">
    <property type="entry name" value="PAS_4"/>
    <property type="match status" value="1"/>
</dbReference>
<dbReference type="Gene3D" id="1.10.287.130">
    <property type="match status" value="1"/>
</dbReference>
<evidence type="ECO:0000259" key="7">
    <source>
        <dbReference type="PROSITE" id="PS50109"/>
    </source>
</evidence>
<dbReference type="CDD" id="cd00156">
    <property type="entry name" value="REC"/>
    <property type="match status" value="1"/>
</dbReference>
<dbReference type="InterPro" id="IPR011006">
    <property type="entry name" value="CheY-like_superfamily"/>
</dbReference>
<dbReference type="SMART" id="SM00387">
    <property type="entry name" value="HATPase_c"/>
    <property type="match status" value="1"/>
</dbReference>
<feature type="domain" description="Histidine kinase" evidence="7">
    <location>
        <begin position="841"/>
        <end position="1064"/>
    </location>
</feature>
<keyword evidence="5" id="KW-0175">Coiled coil</keyword>
<dbReference type="RefSeq" id="WP_246903290.1">
    <property type="nucleotide sequence ID" value="NZ_JALJRB010000003.1"/>
</dbReference>
<evidence type="ECO:0000256" key="5">
    <source>
        <dbReference type="SAM" id="Coils"/>
    </source>
</evidence>
<dbReference type="InterPro" id="IPR003594">
    <property type="entry name" value="HATPase_dom"/>
</dbReference>
<dbReference type="InterPro" id="IPR013656">
    <property type="entry name" value="PAS_4"/>
</dbReference>
<dbReference type="InterPro" id="IPR001638">
    <property type="entry name" value="Solute-binding_3/MltF_N"/>
</dbReference>
<feature type="domain" description="PAS" evidence="9">
    <location>
        <begin position="697"/>
        <end position="766"/>
    </location>
</feature>
<feature type="coiled-coil region" evidence="5">
    <location>
        <begin position="805"/>
        <end position="832"/>
    </location>
</feature>
<evidence type="ECO:0000256" key="6">
    <source>
        <dbReference type="SAM" id="Phobius"/>
    </source>
</evidence>
<dbReference type="SMART" id="SM00091">
    <property type="entry name" value="PAS"/>
    <property type="match status" value="2"/>
</dbReference>
<evidence type="ECO:0000256" key="3">
    <source>
        <dbReference type="ARBA" id="ARBA00022553"/>
    </source>
</evidence>
<dbReference type="SUPFAM" id="SSF55785">
    <property type="entry name" value="PYP-like sensor domain (PAS domain)"/>
    <property type="match status" value="2"/>
</dbReference>
<dbReference type="SUPFAM" id="SSF55874">
    <property type="entry name" value="ATPase domain of HSP90 chaperone/DNA topoisomerase II/histidine kinase"/>
    <property type="match status" value="1"/>
</dbReference>
<sequence length="1205" mass="133317">MCLLQMINPLPTWTALMPNCKSVSSLPATAIRRCRGHVPRWLLLWLIGAFMVSVGGAAVAATDQGIALDPTPIQAAAEFHLPPFSIVDEQGRADGFSVELLRAALAAMSREVVFRTGTWAEVRGWLAQGEVLALPVVGRTPEREALYDFTFPYMSMHGAIVVRRGSEGIRAMEDLRGRRVAVMRGDNAEEFLRREPREIDIQLTDTFEEALRQLSEGLHDAVVIQRLVALRLIREIGMTNLEVINQPIEGFRQDFCFAVRAGDRRTLALLNEGLALVMADSTFNQLHAKWLGALELPTHRRIVIGGDHNYPPYEFLDEKGQPAGYNVDLTRAIAREVGLEVEIRLGPWSEIREGLARGEIDALQGLLYSPERDRTFDFTAPHIVNHYVGVTRTNGMSPPESANELRDCRIIVQKGDIMHDFAVQNGLEARLTLVDAQEDALREVAMGRQECALVSRLTAHYYIKAHGWQNLNVGRKPLLSAAYCYAVPSGQKALLAELGEGLKALEQTGEYRWIYNKWMGVYEAPPPGWGVALRRIAVVVGPLVGLLLVFALWSWSLRRQVALKTAALQESGDRFQYVFEAANVGKSITLPTGEMTPNKAFADFLGYAVDEVRDKRWQAFTPAEDIAPTEAIIASLVEGRENKARFEKRYVHKSGALLWADVSSVVRRDEEGKALYLVTTVVDITERKRAEEALHHSEEFQRAMVVCSPVALYTIDMEGRVTDWNSSAGRIFGWSAEEVLGKPLPVVPQDKRAEFEALLGRVKNGDEIHGQELIRVRKDGERIPVSLSVAPLRNDRGEIVGIMGAAEDLSERKRSEGEREKLQAQLMQAQRMESVGRLAGGVAHDYNNMLSVIIGYAELAMDKVPPESALRQDLDEIFAAARRSADITRQLLAFARRQTIKPEVLDLNTVVERILRMLRRLIGEDIDLAWQPADGLWPVHMDPAQLDQILANLCVNARDAIDGVGKITIETRNIVLDAAYCADHPEAAVGDFVLLAISDDGCGMDAETLASVFEPFFTTKGIGEGTGLGLATVYGIVRQHNGFINVYSESGKGTTFRIYLPRHGAAIKRPGEEPAVVELPRGGGETVMIVEDETAILKLTKTILERLHYKVLAAAGPDEAISLAAAHQGTIQLLITDVVMPEMNGRDLARRLQSLNPDLKVLFMSGYTADVIAHRGMLEAGVHFIAKPFSNRSLAVKVREALGTE</sequence>
<evidence type="ECO:0000256" key="4">
    <source>
        <dbReference type="PROSITE-ProRule" id="PRU00169"/>
    </source>
</evidence>
<dbReference type="EMBL" id="JALJRB010000003">
    <property type="protein sequence ID" value="MCJ8499790.1"/>
    <property type="molecule type" value="Genomic_DNA"/>
</dbReference>
<organism evidence="11 12">
    <name type="scientific">Desulfatitalea alkaliphila</name>
    <dbReference type="NCBI Taxonomy" id="2929485"/>
    <lineage>
        <taxon>Bacteria</taxon>
        <taxon>Pseudomonadati</taxon>
        <taxon>Thermodesulfobacteriota</taxon>
        <taxon>Desulfobacteria</taxon>
        <taxon>Desulfobacterales</taxon>
        <taxon>Desulfosarcinaceae</taxon>
        <taxon>Desulfatitalea</taxon>
    </lineage>
</organism>
<dbReference type="Pfam" id="PF02518">
    <property type="entry name" value="HATPase_c"/>
    <property type="match status" value="1"/>
</dbReference>
<feature type="domain" description="Response regulatory" evidence="8">
    <location>
        <begin position="1086"/>
        <end position="1202"/>
    </location>
</feature>
<dbReference type="Pfam" id="PF00072">
    <property type="entry name" value="Response_reg"/>
    <property type="match status" value="1"/>
</dbReference>
<evidence type="ECO:0000313" key="12">
    <source>
        <dbReference type="Proteomes" id="UP001165427"/>
    </source>
</evidence>
<dbReference type="CDD" id="cd13704">
    <property type="entry name" value="PBP2_HisK"/>
    <property type="match status" value="2"/>
</dbReference>
<evidence type="ECO:0000256" key="2">
    <source>
        <dbReference type="ARBA" id="ARBA00012438"/>
    </source>
</evidence>
<dbReference type="Pfam" id="PF08447">
    <property type="entry name" value="PAS_3"/>
    <property type="match status" value="1"/>
</dbReference>
<dbReference type="InterPro" id="IPR036097">
    <property type="entry name" value="HisK_dim/P_sf"/>
</dbReference>
<dbReference type="PROSITE" id="PS50110">
    <property type="entry name" value="RESPONSE_REGULATORY"/>
    <property type="match status" value="1"/>
</dbReference>
<dbReference type="PROSITE" id="PS50113">
    <property type="entry name" value="PAC"/>
    <property type="match status" value="2"/>
</dbReference>
<evidence type="ECO:0000259" key="10">
    <source>
        <dbReference type="PROSITE" id="PS50113"/>
    </source>
</evidence>
<dbReference type="Gene3D" id="3.30.450.20">
    <property type="entry name" value="PAS domain"/>
    <property type="match status" value="2"/>
</dbReference>
<keyword evidence="3 4" id="KW-0597">Phosphoprotein</keyword>
<dbReference type="PANTHER" id="PTHR43065:SF42">
    <property type="entry name" value="TWO-COMPONENT SENSOR PPRA"/>
    <property type="match status" value="1"/>
</dbReference>
<name>A0AA41R2L3_9BACT</name>
<dbReference type="InterPro" id="IPR000014">
    <property type="entry name" value="PAS"/>
</dbReference>
<dbReference type="PROSITE" id="PS50109">
    <property type="entry name" value="HIS_KIN"/>
    <property type="match status" value="1"/>
</dbReference>
<dbReference type="Pfam" id="PF00512">
    <property type="entry name" value="HisKA"/>
    <property type="match status" value="1"/>
</dbReference>
<dbReference type="EC" id="2.7.13.3" evidence="2"/>
<dbReference type="InterPro" id="IPR004358">
    <property type="entry name" value="Sig_transdc_His_kin-like_C"/>
</dbReference>
<dbReference type="SUPFAM" id="SSF52172">
    <property type="entry name" value="CheY-like"/>
    <property type="match status" value="1"/>
</dbReference>
<feature type="domain" description="PAC" evidence="10">
    <location>
        <begin position="769"/>
        <end position="821"/>
    </location>
</feature>
<dbReference type="InterPro" id="IPR001789">
    <property type="entry name" value="Sig_transdc_resp-reg_receiver"/>
</dbReference>
<dbReference type="InterPro" id="IPR005467">
    <property type="entry name" value="His_kinase_dom"/>
</dbReference>
<keyword evidence="12" id="KW-1185">Reference proteome</keyword>
<dbReference type="SUPFAM" id="SSF53850">
    <property type="entry name" value="Periplasmic binding protein-like II"/>
    <property type="match status" value="2"/>
</dbReference>
<dbReference type="SUPFAM" id="SSF47384">
    <property type="entry name" value="Homodimeric domain of signal transducing histidine kinase"/>
    <property type="match status" value="1"/>
</dbReference>
<dbReference type="SMART" id="SM00086">
    <property type="entry name" value="PAC"/>
    <property type="match status" value="2"/>
</dbReference>
<dbReference type="PANTHER" id="PTHR43065">
    <property type="entry name" value="SENSOR HISTIDINE KINASE"/>
    <property type="match status" value="1"/>
</dbReference>
<dbReference type="PRINTS" id="PR00344">
    <property type="entry name" value="BCTRLSENSOR"/>
</dbReference>
<evidence type="ECO:0000313" key="11">
    <source>
        <dbReference type="EMBL" id="MCJ8499790.1"/>
    </source>
</evidence>
<comment type="catalytic activity">
    <reaction evidence="1">
        <text>ATP + protein L-histidine = ADP + protein N-phospho-L-histidine.</text>
        <dbReference type="EC" id="2.7.13.3"/>
    </reaction>
</comment>
<dbReference type="InterPro" id="IPR000700">
    <property type="entry name" value="PAS-assoc_C"/>
</dbReference>
<dbReference type="PROSITE" id="PS50112">
    <property type="entry name" value="PAS"/>
    <property type="match status" value="1"/>
</dbReference>
<dbReference type="NCBIfam" id="TIGR00229">
    <property type="entry name" value="sensory_box"/>
    <property type="match status" value="2"/>
</dbReference>
<keyword evidence="6" id="KW-1133">Transmembrane helix</keyword>
<reference evidence="11" key="1">
    <citation type="submission" date="2022-04" db="EMBL/GenBank/DDBJ databases">
        <title>Desulfatitalea alkaliphila sp. nov., a novel anaerobic sulfate-reducing bacterium isolated from terrestrial mud volcano, Taman Peninsula, Russia.</title>
        <authorList>
            <person name="Khomyakova M.A."/>
            <person name="Merkel A.Y."/>
            <person name="Slobodkin A.I."/>
        </authorList>
    </citation>
    <scope>NUCLEOTIDE SEQUENCE</scope>
    <source>
        <strain evidence="11">M08but</strain>
    </source>
</reference>
<keyword evidence="6" id="KW-0812">Transmembrane</keyword>
<dbReference type="InterPro" id="IPR035965">
    <property type="entry name" value="PAS-like_dom_sf"/>
</dbReference>
<keyword evidence="6" id="KW-0472">Membrane</keyword>
<evidence type="ECO:0000256" key="1">
    <source>
        <dbReference type="ARBA" id="ARBA00000085"/>
    </source>
</evidence>
<dbReference type="SMART" id="SM00448">
    <property type="entry name" value="REC"/>
    <property type="match status" value="1"/>
</dbReference>
<dbReference type="Gene3D" id="3.40.190.10">
    <property type="entry name" value="Periplasmic binding protein-like II"/>
    <property type="match status" value="4"/>
</dbReference>
<dbReference type="InterPro" id="IPR003661">
    <property type="entry name" value="HisK_dim/P_dom"/>
</dbReference>
<dbReference type="InterPro" id="IPR001610">
    <property type="entry name" value="PAC"/>
</dbReference>
<feature type="transmembrane region" description="Helical" evidence="6">
    <location>
        <begin position="41"/>
        <end position="61"/>
    </location>
</feature>
<accession>A0AA41R2L3</accession>
<dbReference type="CDD" id="cd00130">
    <property type="entry name" value="PAS"/>
    <property type="match status" value="2"/>
</dbReference>
<evidence type="ECO:0000259" key="8">
    <source>
        <dbReference type="PROSITE" id="PS50110"/>
    </source>
</evidence>
<dbReference type="Pfam" id="PF00497">
    <property type="entry name" value="SBP_bac_3"/>
    <property type="match status" value="2"/>
</dbReference>
<dbReference type="SMART" id="SM00388">
    <property type="entry name" value="HisKA"/>
    <property type="match status" value="1"/>
</dbReference>
<dbReference type="InterPro" id="IPR036890">
    <property type="entry name" value="HATPase_C_sf"/>
</dbReference>
<protein>
    <recommendedName>
        <fullName evidence="2">histidine kinase</fullName>
        <ecNumber evidence="2">2.7.13.3</ecNumber>
    </recommendedName>
</protein>
<dbReference type="Gene3D" id="3.40.50.2300">
    <property type="match status" value="1"/>
</dbReference>
<dbReference type="AlphaFoldDB" id="A0AA41R2L3"/>
<feature type="domain" description="PAC" evidence="10">
    <location>
        <begin position="644"/>
        <end position="696"/>
    </location>
</feature>
<dbReference type="GO" id="GO:0000155">
    <property type="term" value="F:phosphorelay sensor kinase activity"/>
    <property type="evidence" value="ECO:0007669"/>
    <property type="project" value="InterPro"/>
</dbReference>
<dbReference type="InterPro" id="IPR013655">
    <property type="entry name" value="PAS_fold_3"/>
</dbReference>
<dbReference type="SMART" id="SM00062">
    <property type="entry name" value="PBPb"/>
    <property type="match status" value="2"/>
</dbReference>
<dbReference type="Proteomes" id="UP001165427">
    <property type="component" value="Unassembled WGS sequence"/>
</dbReference>